<sequence length="398" mass="44582">MTRRTLAKIALIMVMLITLLGCRKQADTEENKAVAVEVETATLKDIEEISTLRGQLKPKDEFMIFVKTPGLKVTKLSVQMGDEINEGAYLFELDKTLARKQVEQTKINYDIALESYNNQRQLQQESGKELDEGEEGLNENEQPEVDISVFKSLGRIPSQYQSMVEEQMKQGQAAASQQVMEVSMMTAQAQMEQARMAYTTSIQQLGELEYYAPISGIVSQLNLQKNQMALNNMPAVVISNTDQLKVMLSVSSSLLDDLKKGQKLRVRHGDDTVEGVISLVNPVTDLRSNLHTVEVLIENHKKAFNSGGFVHVDIQRDKKTDVVVIPKKAIITEDQNHYVFLEVDGKAHRRKVELGIDSGEEVEVLDGIKKGDRVIVKGQHFIEDLNPVLIRGDQGENS</sequence>
<dbReference type="Gene3D" id="1.10.287.470">
    <property type="entry name" value="Helix hairpin bin"/>
    <property type="match status" value="1"/>
</dbReference>
<evidence type="ECO:0000313" key="5">
    <source>
        <dbReference type="EMBL" id="MBM7614425.1"/>
    </source>
</evidence>
<organism evidence="5 6">
    <name type="scientific">Alkaliphilus hydrothermalis</name>
    <dbReference type="NCBI Taxonomy" id="1482730"/>
    <lineage>
        <taxon>Bacteria</taxon>
        <taxon>Bacillati</taxon>
        <taxon>Bacillota</taxon>
        <taxon>Clostridia</taxon>
        <taxon>Peptostreptococcales</taxon>
        <taxon>Natronincolaceae</taxon>
        <taxon>Alkaliphilus</taxon>
    </lineage>
</organism>
<evidence type="ECO:0000313" key="6">
    <source>
        <dbReference type="Proteomes" id="UP001314796"/>
    </source>
</evidence>
<dbReference type="Pfam" id="PF25989">
    <property type="entry name" value="YknX_C"/>
    <property type="match status" value="1"/>
</dbReference>
<dbReference type="RefSeq" id="WP_204400692.1">
    <property type="nucleotide sequence ID" value="NZ_JAFBEE010000004.1"/>
</dbReference>
<dbReference type="SUPFAM" id="SSF111369">
    <property type="entry name" value="HlyD-like secretion proteins"/>
    <property type="match status" value="1"/>
</dbReference>
<dbReference type="PANTHER" id="PTHR30469:SF15">
    <property type="entry name" value="HLYD FAMILY OF SECRETION PROTEINS"/>
    <property type="match status" value="1"/>
</dbReference>
<dbReference type="NCBIfam" id="TIGR01730">
    <property type="entry name" value="RND_mfp"/>
    <property type="match status" value="1"/>
</dbReference>
<keyword evidence="6" id="KW-1185">Reference proteome</keyword>
<evidence type="ECO:0000256" key="2">
    <source>
        <dbReference type="SAM" id="MobiDB-lite"/>
    </source>
</evidence>
<evidence type="ECO:0000256" key="1">
    <source>
        <dbReference type="ARBA" id="ARBA00009477"/>
    </source>
</evidence>
<feature type="compositionally biased region" description="Acidic residues" evidence="2">
    <location>
        <begin position="131"/>
        <end position="140"/>
    </location>
</feature>
<proteinExistence type="inferred from homology"/>
<gene>
    <name evidence="5" type="ORF">JOC73_000936</name>
</gene>
<evidence type="ECO:0000259" key="4">
    <source>
        <dbReference type="Pfam" id="PF25989"/>
    </source>
</evidence>
<name>A0ABS2NNB6_9FIRM</name>
<dbReference type="InterPro" id="IPR006143">
    <property type="entry name" value="RND_pump_MFP"/>
</dbReference>
<dbReference type="EMBL" id="JAFBEE010000004">
    <property type="protein sequence ID" value="MBM7614425.1"/>
    <property type="molecule type" value="Genomic_DNA"/>
</dbReference>
<keyword evidence="3" id="KW-0732">Signal</keyword>
<protein>
    <submittedName>
        <fullName evidence="5">RND family efflux transporter MFP subunit</fullName>
    </submittedName>
</protein>
<dbReference type="Gene3D" id="2.40.50.100">
    <property type="match status" value="1"/>
</dbReference>
<comment type="caution">
    <text evidence="5">The sequence shown here is derived from an EMBL/GenBank/DDBJ whole genome shotgun (WGS) entry which is preliminary data.</text>
</comment>
<feature type="chain" id="PRO_5045794937" evidence="3">
    <location>
        <begin position="27"/>
        <end position="398"/>
    </location>
</feature>
<reference evidence="5 6" key="1">
    <citation type="submission" date="2021-01" db="EMBL/GenBank/DDBJ databases">
        <title>Genomic Encyclopedia of Type Strains, Phase IV (KMG-IV): sequencing the most valuable type-strain genomes for metagenomic binning, comparative biology and taxonomic classification.</title>
        <authorList>
            <person name="Goeker M."/>
        </authorList>
    </citation>
    <scope>NUCLEOTIDE SEQUENCE [LARGE SCALE GENOMIC DNA]</scope>
    <source>
        <strain evidence="5 6">DSM 25890</strain>
    </source>
</reference>
<dbReference type="Gene3D" id="2.40.420.20">
    <property type="match status" value="1"/>
</dbReference>
<dbReference type="PANTHER" id="PTHR30469">
    <property type="entry name" value="MULTIDRUG RESISTANCE PROTEIN MDTA"/>
    <property type="match status" value="1"/>
</dbReference>
<feature type="domain" description="YknX-like C-terminal permuted SH3-like" evidence="4">
    <location>
        <begin position="322"/>
        <end position="384"/>
    </location>
</feature>
<dbReference type="PROSITE" id="PS51257">
    <property type="entry name" value="PROKAR_LIPOPROTEIN"/>
    <property type="match status" value="1"/>
</dbReference>
<dbReference type="InterPro" id="IPR058637">
    <property type="entry name" value="YknX-like_C"/>
</dbReference>
<evidence type="ECO:0000256" key="3">
    <source>
        <dbReference type="SAM" id="SignalP"/>
    </source>
</evidence>
<dbReference type="Proteomes" id="UP001314796">
    <property type="component" value="Unassembled WGS sequence"/>
</dbReference>
<feature type="signal peptide" evidence="3">
    <location>
        <begin position="1"/>
        <end position="26"/>
    </location>
</feature>
<dbReference type="Gene3D" id="2.40.30.170">
    <property type="match status" value="1"/>
</dbReference>
<comment type="similarity">
    <text evidence="1">Belongs to the membrane fusion protein (MFP) (TC 8.A.1) family.</text>
</comment>
<accession>A0ABS2NNB6</accession>
<feature type="region of interest" description="Disordered" evidence="2">
    <location>
        <begin position="120"/>
        <end position="140"/>
    </location>
</feature>